<proteinExistence type="predicted"/>
<dbReference type="AlphaFoldDB" id="A0A1G7LQA1"/>
<keyword evidence="1 3" id="KW-0238">DNA-binding</keyword>
<evidence type="ECO:0000256" key="1">
    <source>
        <dbReference type="ARBA" id="ARBA00023125"/>
    </source>
</evidence>
<sequence length="128" mass="14852">MTIKDLAEASGMSETAIGNLENNKKTPRIESLRRLSKVLNVPIFYLGCFEQLPENTLGQRIMKARLFHGFTSQEFAKILNVNHKTLRSWEQDKSRPSSIYFNTLKQFLKVLEDQNFDCSEVIEKQIKK</sequence>
<dbReference type="Gene3D" id="1.10.260.40">
    <property type="entry name" value="lambda repressor-like DNA-binding domains"/>
    <property type="match status" value="2"/>
</dbReference>
<evidence type="ECO:0000259" key="2">
    <source>
        <dbReference type="PROSITE" id="PS50943"/>
    </source>
</evidence>
<dbReference type="SMART" id="SM00530">
    <property type="entry name" value="HTH_XRE"/>
    <property type="match status" value="2"/>
</dbReference>
<dbReference type="CDD" id="cd00093">
    <property type="entry name" value="HTH_XRE"/>
    <property type="match status" value="2"/>
</dbReference>
<dbReference type="SUPFAM" id="SSF47413">
    <property type="entry name" value="lambda repressor-like DNA-binding domains"/>
    <property type="match status" value="2"/>
</dbReference>
<gene>
    <name evidence="3" type="ORF">SAMN04244560_00848</name>
</gene>
<dbReference type="GO" id="GO:0003677">
    <property type="term" value="F:DNA binding"/>
    <property type="evidence" value="ECO:0007669"/>
    <property type="project" value="UniProtKB-KW"/>
</dbReference>
<evidence type="ECO:0000313" key="4">
    <source>
        <dbReference type="Proteomes" id="UP000183404"/>
    </source>
</evidence>
<reference evidence="3 4" key="1">
    <citation type="submission" date="2016-10" db="EMBL/GenBank/DDBJ databases">
        <authorList>
            <person name="de Groot N.N."/>
        </authorList>
    </citation>
    <scope>NUCLEOTIDE SEQUENCE [LARGE SCALE GENOMIC DNA]</scope>
    <source>
        <strain evidence="3 4">DSM 569</strain>
    </source>
</reference>
<name>A0A1G7LQA1_THETY</name>
<protein>
    <submittedName>
        <fullName evidence="3">DNA-binding transcriptional regulator YiaG, contains XRE-type HTH domain</fullName>
    </submittedName>
</protein>
<dbReference type="PANTHER" id="PTHR46558:SF11">
    <property type="entry name" value="HTH-TYPE TRANSCRIPTIONAL REGULATOR XRE"/>
    <property type="match status" value="1"/>
</dbReference>
<dbReference type="EMBL" id="FNBS01000015">
    <property type="protein sequence ID" value="SDF51728.1"/>
    <property type="molecule type" value="Genomic_DNA"/>
</dbReference>
<dbReference type="PROSITE" id="PS50943">
    <property type="entry name" value="HTH_CROC1"/>
    <property type="match status" value="2"/>
</dbReference>
<accession>A0A1G7LQA1</accession>
<dbReference type="Pfam" id="PF01381">
    <property type="entry name" value="HTH_3"/>
    <property type="match status" value="1"/>
</dbReference>
<feature type="domain" description="HTH cro/C1-type" evidence="2">
    <location>
        <begin position="1"/>
        <end position="46"/>
    </location>
</feature>
<dbReference type="InterPro" id="IPR010982">
    <property type="entry name" value="Lambda_DNA-bd_dom_sf"/>
</dbReference>
<feature type="domain" description="HTH cro/C1-type" evidence="2">
    <location>
        <begin position="61"/>
        <end position="114"/>
    </location>
</feature>
<organism evidence="3 4">
    <name type="scientific">Thermoanaerobacter thermohydrosulfuricus</name>
    <name type="common">Clostridium thermohydrosulfuricum</name>
    <dbReference type="NCBI Taxonomy" id="1516"/>
    <lineage>
        <taxon>Bacteria</taxon>
        <taxon>Bacillati</taxon>
        <taxon>Bacillota</taxon>
        <taxon>Clostridia</taxon>
        <taxon>Thermoanaerobacterales</taxon>
        <taxon>Thermoanaerobacteraceae</taxon>
        <taxon>Thermoanaerobacter</taxon>
    </lineage>
</organism>
<dbReference type="Proteomes" id="UP000183404">
    <property type="component" value="Unassembled WGS sequence"/>
</dbReference>
<dbReference type="InterPro" id="IPR001387">
    <property type="entry name" value="Cro/C1-type_HTH"/>
</dbReference>
<dbReference type="PANTHER" id="PTHR46558">
    <property type="entry name" value="TRACRIPTIONAL REGULATORY PROTEIN-RELATED-RELATED"/>
    <property type="match status" value="1"/>
</dbReference>
<evidence type="ECO:0000313" key="3">
    <source>
        <dbReference type="EMBL" id="SDF51728.1"/>
    </source>
</evidence>